<protein>
    <submittedName>
        <fullName evidence="1">Uncharacterized protein</fullName>
    </submittedName>
</protein>
<keyword evidence="2" id="KW-1185">Reference proteome</keyword>
<organism evidence="1 2">
    <name type="scientific">Pelagicoccus enzymogenes</name>
    <dbReference type="NCBI Taxonomy" id="2773457"/>
    <lineage>
        <taxon>Bacteria</taxon>
        <taxon>Pseudomonadati</taxon>
        <taxon>Verrucomicrobiota</taxon>
        <taxon>Opitutia</taxon>
        <taxon>Puniceicoccales</taxon>
        <taxon>Pelagicoccaceae</taxon>
        <taxon>Pelagicoccus</taxon>
    </lineage>
</organism>
<accession>A0A927FCC9</accession>
<sequence>MESLETIETDFAAFEILPGILIMRCRRGIKLGLDHIDQIQQVLDRMDVLTPGPVGWISDKVNSYSIDPLMVRPIQDSNPKIRSWCNVVYGREIADYKKLFEAVSVKNFGINSFNTLPPAIDWTYEYLGSLR</sequence>
<dbReference type="RefSeq" id="WP_191619504.1">
    <property type="nucleotide sequence ID" value="NZ_JACYFG010000061.1"/>
</dbReference>
<name>A0A927FCC9_9BACT</name>
<dbReference type="AlphaFoldDB" id="A0A927FCC9"/>
<gene>
    <name evidence="1" type="ORF">IEN85_23180</name>
</gene>
<dbReference type="EMBL" id="JACYFG010000061">
    <property type="protein sequence ID" value="MBD5782422.1"/>
    <property type="molecule type" value="Genomic_DNA"/>
</dbReference>
<dbReference type="Proteomes" id="UP000622317">
    <property type="component" value="Unassembled WGS sequence"/>
</dbReference>
<comment type="caution">
    <text evidence="1">The sequence shown here is derived from an EMBL/GenBank/DDBJ whole genome shotgun (WGS) entry which is preliminary data.</text>
</comment>
<evidence type="ECO:0000313" key="2">
    <source>
        <dbReference type="Proteomes" id="UP000622317"/>
    </source>
</evidence>
<evidence type="ECO:0000313" key="1">
    <source>
        <dbReference type="EMBL" id="MBD5782422.1"/>
    </source>
</evidence>
<proteinExistence type="predicted"/>
<reference evidence="1" key="1">
    <citation type="submission" date="2020-09" db="EMBL/GenBank/DDBJ databases">
        <title>Pelagicoccus enzymogenes sp. nov. with an EPS production, isolated from marine sediment.</title>
        <authorList>
            <person name="Feng X."/>
        </authorList>
    </citation>
    <scope>NUCLEOTIDE SEQUENCE</scope>
    <source>
        <strain evidence="1">NFK12</strain>
    </source>
</reference>